<dbReference type="RefSeq" id="WP_344636684.1">
    <property type="nucleotide sequence ID" value="NZ_BAAATR010000010.1"/>
</dbReference>
<feature type="compositionally biased region" description="Low complexity" evidence="1">
    <location>
        <begin position="14"/>
        <end position="25"/>
    </location>
</feature>
<protein>
    <submittedName>
        <fullName evidence="2">Uncharacterized protein</fullName>
    </submittedName>
</protein>
<comment type="caution">
    <text evidence="2">The sequence shown here is derived from an EMBL/GenBank/DDBJ whole genome shotgun (WGS) entry which is preliminary data.</text>
</comment>
<dbReference type="EMBL" id="BAAATR010000010">
    <property type="protein sequence ID" value="GAA2244702.1"/>
    <property type="molecule type" value="Genomic_DNA"/>
</dbReference>
<proteinExistence type="predicted"/>
<organism evidence="2 3">
    <name type="scientific">Kitasatospora cystarginea</name>
    <dbReference type="NCBI Taxonomy" id="58350"/>
    <lineage>
        <taxon>Bacteria</taxon>
        <taxon>Bacillati</taxon>
        <taxon>Actinomycetota</taxon>
        <taxon>Actinomycetes</taxon>
        <taxon>Kitasatosporales</taxon>
        <taxon>Streptomycetaceae</taxon>
        <taxon>Kitasatospora</taxon>
    </lineage>
</organism>
<reference evidence="3" key="1">
    <citation type="journal article" date="2019" name="Int. J. Syst. Evol. Microbiol.">
        <title>The Global Catalogue of Microorganisms (GCM) 10K type strain sequencing project: providing services to taxonomists for standard genome sequencing and annotation.</title>
        <authorList>
            <consortium name="The Broad Institute Genomics Platform"/>
            <consortium name="The Broad Institute Genome Sequencing Center for Infectious Disease"/>
            <person name="Wu L."/>
            <person name="Ma J."/>
        </authorList>
    </citation>
    <scope>NUCLEOTIDE SEQUENCE [LARGE SCALE GENOMIC DNA]</scope>
    <source>
        <strain evidence="3">JCM 7356</strain>
    </source>
</reference>
<gene>
    <name evidence="2" type="ORF">GCM10010430_28180</name>
</gene>
<evidence type="ECO:0000256" key="1">
    <source>
        <dbReference type="SAM" id="MobiDB-lite"/>
    </source>
</evidence>
<accession>A0ABP5QYB9</accession>
<keyword evidence="3" id="KW-1185">Reference proteome</keyword>
<name>A0ABP5QYB9_9ACTN</name>
<feature type="region of interest" description="Disordered" evidence="1">
    <location>
        <begin position="1"/>
        <end position="31"/>
    </location>
</feature>
<feature type="compositionally biased region" description="Pro residues" evidence="1">
    <location>
        <begin position="1"/>
        <end position="13"/>
    </location>
</feature>
<evidence type="ECO:0000313" key="3">
    <source>
        <dbReference type="Proteomes" id="UP001500305"/>
    </source>
</evidence>
<dbReference type="Proteomes" id="UP001500305">
    <property type="component" value="Unassembled WGS sequence"/>
</dbReference>
<evidence type="ECO:0000313" key="2">
    <source>
        <dbReference type="EMBL" id="GAA2244702.1"/>
    </source>
</evidence>
<sequence length="62" mass="6924">MTTPPYPDTPPVRRPAASPWAAAPKPADERVTNRLRRIVDSLPEWEPLPPGEVTVRRPGSNR</sequence>